<dbReference type="Pfam" id="PF00496">
    <property type="entry name" value="SBP_bac_5"/>
    <property type="match status" value="1"/>
</dbReference>
<dbReference type="GO" id="GO:0015833">
    <property type="term" value="P:peptide transport"/>
    <property type="evidence" value="ECO:0007669"/>
    <property type="project" value="TreeGrafter"/>
</dbReference>
<feature type="domain" description="Solute-binding protein family 5" evidence="5">
    <location>
        <begin position="31"/>
        <end position="264"/>
    </location>
</feature>
<dbReference type="GO" id="GO:1904680">
    <property type="term" value="F:peptide transmembrane transporter activity"/>
    <property type="evidence" value="ECO:0007669"/>
    <property type="project" value="TreeGrafter"/>
</dbReference>
<dbReference type="InterPro" id="IPR039424">
    <property type="entry name" value="SBP_5"/>
</dbReference>
<keyword evidence="3" id="KW-0732">Signal</keyword>
<accession>A0A7C4B9W6</accession>
<evidence type="ECO:0000256" key="3">
    <source>
        <dbReference type="ARBA" id="ARBA00022729"/>
    </source>
</evidence>
<evidence type="ECO:0000259" key="5">
    <source>
        <dbReference type="Pfam" id="PF00496"/>
    </source>
</evidence>
<protein>
    <submittedName>
        <fullName evidence="6">ABC transporter substrate-binding protein</fullName>
    </submittedName>
</protein>
<comment type="similarity">
    <text evidence="1">Belongs to the bacterial solute-binding protein 5 family.</text>
</comment>
<evidence type="ECO:0000256" key="1">
    <source>
        <dbReference type="ARBA" id="ARBA00005695"/>
    </source>
</evidence>
<evidence type="ECO:0000256" key="2">
    <source>
        <dbReference type="ARBA" id="ARBA00022448"/>
    </source>
</evidence>
<feature type="transmembrane region" description="Helical" evidence="4">
    <location>
        <begin position="864"/>
        <end position="883"/>
    </location>
</feature>
<name>A0A7C4B9W6_THEPE</name>
<proteinExistence type="inferred from homology"/>
<organism evidence="6">
    <name type="scientific">Thermofilum pendens</name>
    <dbReference type="NCBI Taxonomy" id="2269"/>
    <lineage>
        <taxon>Archaea</taxon>
        <taxon>Thermoproteota</taxon>
        <taxon>Thermoprotei</taxon>
        <taxon>Thermofilales</taxon>
        <taxon>Thermofilaceae</taxon>
        <taxon>Thermofilum</taxon>
    </lineage>
</organism>
<evidence type="ECO:0000313" key="6">
    <source>
        <dbReference type="EMBL" id="HGI43856.1"/>
    </source>
</evidence>
<comment type="caution">
    <text evidence="6">The sequence shown here is derived from an EMBL/GenBank/DDBJ whole genome shotgun (WGS) entry which is preliminary data.</text>
</comment>
<dbReference type="AlphaFoldDB" id="A0A7C4B9W6"/>
<dbReference type="PANTHER" id="PTHR30290:SF9">
    <property type="entry name" value="OLIGOPEPTIDE-BINDING PROTEIN APPA"/>
    <property type="match status" value="1"/>
</dbReference>
<dbReference type="InterPro" id="IPR000914">
    <property type="entry name" value="SBP_5_dom"/>
</dbReference>
<dbReference type="Gene3D" id="3.10.105.10">
    <property type="entry name" value="Dipeptide-binding Protein, Domain 3"/>
    <property type="match status" value="1"/>
</dbReference>
<reference evidence="6" key="1">
    <citation type="journal article" date="2020" name="mSystems">
        <title>Genome- and Community-Level Interaction Insights into Carbon Utilization and Element Cycling Functions of Hydrothermarchaeota in Hydrothermal Sediment.</title>
        <authorList>
            <person name="Zhou Z."/>
            <person name="Liu Y."/>
            <person name="Xu W."/>
            <person name="Pan J."/>
            <person name="Luo Z.H."/>
            <person name="Li M."/>
        </authorList>
    </citation>
    <scope>NUCLEOTIDE SEQUENCE [LARGE SCALE GENOMIC DNA]</scope>
    <source>
        <strain evidence="6">SpSt-735</strain>
    </source>
</reference>
<dbReference type="SUPFAM" id="SSF53850">
    <property type="entry name" value="Periplasmic binding protein-like II"/>
    <property type="match status" value="1"/>
</dbReference>
<gene>
    <name evidence="6" type="ORF">ENV17_05685</name>
</gene>
<keyword evidence="4" id="KW-0472">Membrane</keyword>
<keyword evidence="2" id="KW-0813">Transport</keyword>
<keyword evidence="4" id="KW-0812">Transmembrane</keyword>
<sequence>MKSKTSLLLVLLLVASSIAPLLLAQPPLQGPWIDEVAFAKEADPAKVMDMIAKGDAQVYFSDVRVDAAIAERLKRDPNIKYKYSFGLYFELTFNPVGPEFPKTGELNPFSSARVREAMNYIVDRNYIVDEIMLGFSIPKLLPLISQFPEYARLAEVAKLLEAQYSYNFEKGKEIIFEEMAKMGAEYKEGKWYYKGKPVVIKFLIRPEDQRRQIGDYVADQLEKLGFTVERMYKTAREASPIWYRGNPADGQWHIYTGGWITTAVSRDDSDNFGFFYTPLGLPSPLWQAYKPDPVFMDIATRLWNRDFKTIEERQELMAKAAVLALKDSVRVWLVDQISPWIYSKDVELAADLSGGFGAAISLRTLKYVGKAGGAIKAYMREVLVEPWNPVAGTNWLYDWILIRATLGSAFLINPYTGLPMPERAVSAEVYALKGLPTVSSSDWCKLTFVDKVEVPADAWYGYDVKAGRVVTAGEAGVKEAKIKVVVNYGDVIGKIKYHDGTTISLADWLIGWPLRFARVDRESPLFDEAALPAFKAWREAFVAWKIVSTSPLVIEYYVNDVYLDAELIVASYAGWPNFPWHALAIGIKAEEKGLLAFSSSKADKMKVEWMNYIGGPSLDILAKMLDESIAEGYIPFKEFMGKYVTADEAKARYQALKSWYAERKHFWVGDGPFYLDKADFTAHIAVLKANRNYPDKSDRWDWLAEPPIPEAAIEPPENVVPGLDAMFTIKLSYKGRPYPNARIDFVRFLVMDAAGNVLAKGDARPTAEGTWQAKLTPEDTGKLTPGSYRFMVIALSKDVAVPASKEAPFVVIPQVAYFQTMVAGIRSLLESRIAGVESGVGELRSKVSDLASTAASLQSTVNTLMAIAVVSLIIALVAVLLALRKPKTATETIVKQ</sequence>
<dbReference type="PANTHER" id="PTHR30290">
    <property type="entry name" value="PERIPLASMIC BINDING COMPONENT OF ABC TRANSPORTER"/>
    <property type="match status" value="1"/>
</dbReference>
<keyword evidence="4" id="KW-1133">Transmembrane helix</keyword>
<dbReference type="EMBL" id="DTFI01000137">
    <property type="protein sequence ID" value="HGI43856.1"/>
    <property type="molecule type" value="Genomic_DNA"/>
</dbReference>
<evidence type="ECO:0000256" key="4">
    <source>
        <dbReference type="SAM" id="Phobius"/>
    </source>
</evidence>